<dbReference type="EMBL" id="PGOL01001146">
    <property type="protein sequence ID" value="PKI60569.1"/>
    <property type="molecule type" value="Genomic_DNA"/>
</dbReference>
<protein>
    <submittedName>
        <fullName evidence="2">Uncharacterized protein</fullName>
    </submittedName>
</protein>
<accession>A0A2I0JW75</accession>
<reference evidence="2 3" key="1">
    <citation type="submission" date="2017-11" db="EMBL/GenBank/DDBJ databases">
        <title>De-novo sequencing of pomegranate (Punica granatum L.) genome.</title>
        <authorList>
            <person name="Akparov Z."/>
            <person name="Amiraslanov A."/>
            <person name="Hajiyeva S."/>
            <person name="Abbasov M."/>
            <person name="Kaur K."/>
            <person name="Hamwieh A."/>
            <person name="Solovyev V."/>
            <person name="Salamov A."/>
            <person name="Braich B."/>
            <person name="Kosarev P."/>
            <person name="Mahmoud A."/>
            <person name="Hajiyev E."/>
            <person name="Babayeva S."/>
            <person name="Izzatullayeva V."/>
            <person name="Mammadov A."/>
            <person name="Mammadov A."/>
            <person name="Sharifova S."/>
            <person name="Ojaghi J."/>
            <person name="Eynullazada K."/>
            <person name="Bayramov B."/>
            <person name="Abdulazimova A."/>
            <person name="Shahmuradov I."/>
        </authorList>
    </citation>
    <scope>NUCLEOTIDE SEQUENCE [LARGE SCALE GENOMIC DNA]</scope>
    <source>
        <strain evidence="3">cv. AG2017</strain>
        <tissue evidence="2">Leaf</tissue>
    </source>
</reference>
<gene>
    <name evidence="2" type="ORF">CRG98_019045</name>
</gene>
<proteinExistence type="predicted"/>
<organism evidence="2 3">
    <name type="scientific">Punica granatum</name>
    <name type="common">Pomegranate</name>
    <dbReference type="NCBI Taxonomy" id="22663"/>
    <lineage>
        <taxon>Eukaryota</taxon>
        <taxon>Viridiplantae</taxon>
        <taxon>Streptophyta</taxon>
        <taxon>Embryophyta</taxon>
        <taxon>Tracheophyta</taxon>
        <taxon>Spermatophyta</taxon>
        <taxon>Magnoliopsida</taxon>
        <taxon>eudicotyledons</taxon>
        <taxon>Gunneridae</taxon>
        <taxon>Pentapetalae</taxon>
        <taxon>rosids</taxon>
        <taxon>malvids</taxon>
        <taxon>Myrtales</taxon>
        <taxon>Lythraceae</taxon>
        <taxon>Punica</taxon>
    </lineage>
</organism>
<dbReference type="Proteomes" id="UP000233551">
    <property type="component" value="Unassembled WGS sequence"/>
</dbReference>
<feature type="region of interest" description="Disordered" evidence="1">
    <location>
        <begin position="22"/>
        <end position="81"/>
    </location>
</feature>
<evidence type="ECO:0000313" key="2">
    <source>
        <dbReference type="EMBL" id="PKI60569.1"/>
    </source>
</evidence>
<comment type="caution">
    <text evidence="2">The sequence shown here is derived from an EMBL/GenBank/DDBJ whole genome shotgun (WGS) entry which is preliminary data.</text>
</comment>
<feature type="compositionally biased region" description="Basic and acidic residues" evidence="1">
    <location>
        <begin position="49"/>
        <end position="64"/>
    </location>
</feature>
<evidence type="ECO:0000313" key="3">
    <source>
        <dbReference type="Proteomes" id="UP000233551"/>
    </source>
</evidence>
<feature type="compositionally biased region" description="Basic and acidic residues" evidence="1">
    <location>
        <begin position="22"/>
        <end position="34"/>
    </location>
</feature>
<sequence length="81" mass="8755">MAIPDGLNLRLRLPSFLADLKVTKPDPTSKKQDRGGMVQPRTLGLGARGYHEARSLTPRRDSSRVGDLANSSSGINRGGRI</sequence>
<name>A0A2I0JW75_PUNGR</name>
<keyword evidence="3" id="KW-1185">Reference proteome</keyword>
<evidence type="ECO:0000256" key="1">
    <source>
        <dbReference type="SAM" id="MobiDB-lite"/>
    </source>
</evidence>
<dbReference type="AlphaFoldDB" id="A0A2I0JW75"/>